<dbReference type="RefSeq" id="XP_001737485.1">
    <property type="nucleotide sequence ID" value="XM_001737433.1"/>
</dbReference>
<dbReference type="eggNOG" id="ENOG502RHPF">
    <property type="taxonomic scope" value="Eukaryota"/>
</dbReference>
<dbReference type="Proteomes" id="UP000008076">
    <property type="component" value="Unassembled WGS sequence"/>
</dbReference>
<dbReference type="KEGG" id="edi:EDI_100780"/>
<dbReference type="EMBL" id="DS549260">
    <property type="protein sequence ID" value="EDR26234.1"/>
    <property type="molecule type" value="Genomic_DNA"/>
</dbReference>
<proteinExistence type="predicted"/>
<evidence type="ECO:0000313" key="1">
    <source>
        <dbReference type="EMBL" id="EDR26234.1"/>
    </source>
</evidence>
<organism evidence="2">
    <name type="scientific">Entamoeba dispar (strain ATCC PRA-260 / SAW760)</name>
    <dbReference type="NCBI Taxonomy" id="370354"/>
    <lineage>
        <taxon>Eukaryota</taxon>
        <taxon>Amoebozoa</taxon>
        <taxon>Evosea</taxon>
        <taxon>Archamoebae</taxon>
        <taxon>Mastigamoebida</taxon>
        <taxon>Entamoebidae</taxon>
        <taxon>Entamoeba</taxon>
    </lineage>
</organism>
<dbReference type="OMA" id="RRYRQNE"/>
<name>B0EGW9_ENTDS</name>
<dbReference type="VEuPathDB" id="AmoebaDB:EDI_100780"/>
<evidence type="ECO:0000313" key="2">
    <source>
        <dbReference type="Proteomes" id="UP000008076"/>
    </source>
</evidence>
<dbReference type="OrthoDB" id="29531at2759"/>
<sequence>MTNLSVFIPVSPLFYEQVDGQVIYPIKDKMIVRESPINDNSIPPGRRYRQNELTQQISNIENEIFRITQVIKDSRSNSPNLQLYYNSKLNNLKSILHQKQKHLLRLQKNVIVQKSIRNKKRSIETQDN</sequence>
<gene>
    <name evidence="1" type="ORF">EDI_100780</name>
</gene>
<protein>
    <submittedName>
        <fullName evidence="1">Uncharacterized protein</fullName>
    </submittedName>
</protein>
<dbReference type="AlphaFoldDB" id="B0EGW9"/>
<keyword evidence="2" id="KW-1185">Reference proteome</keyword>
<dbReference type="GeneID" id="5882526"/>
<accession>B0EGW9</accession>
<reference evidence="2" key="1">
    <citation type="submission" date="2007-12" db="EMBL/GenBank/DDBJ databases">
        <title>Annotation of Entamoeba dispar SAW760.</title>
        <authorList>
            <person name="Lorenzi H."/>
            <person name="Inman J."/>
            <person name="Schobel S."/>
            <person name="Amedeo P."/>
            <person name="Caler E."/>
        </authorList>
    </citation>
    <scope>NUCLEOTIDE SEQUENCE [LARGE SCALE GENOMIC DNA]</scope>
    <source>
        <strain evidence="2">ATCC PRA-260 / SAW760</strain>
    </source>
</reference>